<dbReference type="RefSeq" id="WP_048899303.1">
    <property type="nucleotide sequence ID" value="NZ_AP024853.1"/>
</dbReference>
<evidence type="ECO:0000313" key="2">
    <source>
        <dbReference type="Proteomes" id="UP000240481"/>
    </source>
</evidence>
<dbReference type="Proteomes" id="UP000240481">
    <property type="component" value="Unassembled WGS sequence"/>
</dbReference>
<keyword evidence="2" id="KW-1185">Reference proteome</keyword>
<dbReference type="InterPro" id="IPR019587">
    <property type="entry name" value="Polyketide_cyclase/dehydratase"/>
</dbReference>
<dbReference type="EMBL" id="PYLZ01000010">
    <property type="protein sequence ID" value="PSW22935.1"/>
    <property type="molecule type" value="Genomic_DNA"/>
</dbReference>
<accession>A0A0J8V9U7</accession>
<proteinExistence type="predicted"/>
<name>A0A0J8V9U7_9GAMM</name>
<dbReference type="Gene3D" id="3.30.530.20">
    <property type="match status" value="1"/>
</dbReference>
<dbReference type="OrthoDB" id="4459835at2"/>
<gene>
    <name evidence="1" type="ORF">C9I94_17270</name>
</gene>
<dbReference type="Pfam" id="PF10604">
    <property type="entry name" value="Polyketide_cyc2"/>
    <property type="match status" value="1"/>
</dbReference>
<sequence length="147" mass="16933">MSVHQITLEQKAKVPRKVLFDLLADHENLDRFFRANFSLIKKGNPTSNGIGAVREVSTGPFTYQEQILDYKENEHLHFKVINGGPVKEYGSWVQFQSVNAKQSLIHYRIMFTPKVEGTGWLIKFVLEQQLKKALHTLAKHGEAKWQV</sequence>
<dbReference type="InterPro" id="IPR023393">
    <property type="entry name" value="START-like_dom_sf"/>
</dbReference>
<protein>
    <submittedName>
        <fullName evidence="1">SRPBCC family protein</fullName>
    </submittedName>
</protein>
<evidence type="ECO:0000313" key="1">
    <source>
        <dbReference type="EMBL" id="PSW22935.1"/>
    </source>
</evidence>
<dbReference type="CDD" id="cd07821">
    <property type="entry name" value="PYR_PYL_RCAR_like"/>
    <property type="match status" value="1"/>
</dbReference>
<comment type="caution">
    <text evidence="1">The sequence shown here is derived from an EMBL/GenBank/DDBJ whole genome shotgun (WGS) entry which is preliminary data.</text>
</comment>
<dbReference type="STRING" id="680026.AB733_13865"/>
<dbReference type="SUPFAM" id="SSF55961">
    <property type="entry name" value="Bet v1-like"/>
    <property type="match status" value="1"/>
</dbReference>
<organism evidence="1 2">
    <name type="scientific">Photobacterium swingsii</name>
    <dbReference type="NCBI Taxonomy" id="680026"/>
    <lineage>
        <taxon>Bacteria</taxon>
        <taxon>Pseudomonadati</taxon>
        <taxon>Pseudomonadota</taxon>
        <taxon>Gammaproteobacteria</taxon>
        <taxon>Vibrionales</taxon>
        <taxon>Vibrionaceae</taxon>
        <taxon>Photobacterium</taxon>
    </lineage>
</organism>
<dbReference type="AlphaFoldDB" id="A0A0J8V9U7"/>
<reference evidence="1 2" key="1">
    <citation type="submission" date="2018-01" db="EMBL/GenBank/DDBJ databases">
        <title>Whole genome sequencing of Histamine producing bacteria.</title>
        <authorList>
            <person name="Butler K."/>
        </authorList>
    </citation>
    <scope>NUCLEOTIDE SEQUENCE [LARGE SCALE GENOMIC DNA]</scope>
    <source>
        <strain evidence="1 2">DSM 24669</strain>
    </source>
</reference>